<dbReference type="AlphaFoldDB" id="A0A6C7E3H6"/>
<dbReference type="OrthoDB" id="5195222at2"/>
<keyword evidence="3" id="KW-1185">Reference proteome</keyword>
<evidence type="ECO:0000256" key="1">
    <source>
        <dbReference type="SAM" id="Phobius"/>
    </source>
</evidence>
<accession>A0A6C7E3H6</accession>
<name>A0A6C7E3H6_ILUCY</name>
<gene>
    <name evidence="2" type="ORF">YM304_09560</name>
</gene>
<sequence length="92" mass="10042">MTNHESTNASDDPVRVRRAKIAKWTLLANRIGYLFVALAMALFVIAFAFGFTAVMATLVIIAFVIGCVLLAPTIILGYAVKAAERDDRERGL</sequence>
<organism evidence="2 3">
    <name type="scientific">Ilumatobacter coccineus (strain NBRC 103263 / KCTC 29153 / YM16-304)</name>
    <dbReference type="NCBI Taxonomy" id="1313172"/>
    <lineage>
        <taxon>Bacteria</taxon>
        <taxon>Bacillati</taxon>
        <taxon>Actinomycetota</taxon>
        <taxon>Acidimicrobiia</taxon>
        <taxon>Acidimicrobiales</taxon>
        <taxon>Ilumatobacteraceae</taxon>
        <taxon>Ilumatobacter</taxon>
    </lineage>
</organism>
<evidence type="ECO:0000313" key="2">
    <source>
        <dbReference type="EMBL" id="BAN01270.1"/>
    </source>
</evidence>
<proteinExistence type="predicted"/>
<dbReference type="EMBL" id="AP012057">
    <property type="protein sequence ID" value="BAN01270.1"/>
    <property type="molecule type" value="Genomic_DNA"/>
</dbReference>
<dbReference type="KEGG" id="aym:YM304_09560"/>
<keyword evidence="1" id="KW-0812">Transmembrane</keyword>
<keyword evidence="1" id="KW-0472">Membrane</keyword>
<keyword evidence="1" id="KW-1133">Transmembrane helix</keyword>
<evidence type="ECO:0000313" key="3">
    <source>
        <dbReference type="Proteomes" id="UP000011863"/>
    </source>
</evidence>
<protein>
    <submittedName>
        <fullName evidence="2">Uncharacterized protein</fullName>
    </submittedName>
</protein>
<feature type="transmembrane region" description="Helical" evidence="1">
    <location>
        <begin position="55"/>
        <end position="80"/>
    </location>
</feature>
<dbReference type="RefSeq" id="WP_015440517.1">
    <property type="nucleotide sequence ID" value="NC_020520.1"/>
</dbReference>
<dbReference type="Proteomes" id="UP000011863">
    <property type="component" value="Chromosome"/>
</dbReference>
<reference evidence="2 3" key="1">
    <citation type="journal article" date="2013" name="Int. J. Syst. Evol. Microbiol.">
        <title>Ilumatobacter nonamiense sp. nov. and Ilumatobacter coccineum sp. nov., isolated from seashore sand.</title>
        <authorList>
            <person name="Matsumoto A."/>
            <person name="Kasai H."/>
            <person name="Matsuo Y."/>
            <person name="Shizuri Y."/>
            <person name="Ichikawa N."/>
            <person name="Fujita N."/>
            <person name="Omura S."/>
            <person name="Takahashi Y."/>
        </authorList>
    </citation>
    <scope>NUCLEOTIDE SEQUENCE [LARGE SCALE GENOMIC DNA]</scope>
    <source>
        <strain evidence="3">NBRC 103263 / KCTC 29153 / YM16-304</strain>
    </source>
</reference>
<feature type="transmembrane region" description="Helical" evidence="1">
    <location>
        <begin position="27"/>
        <end position="49"/>
    </location>
</feature>